<evidence type="ECO:0000313" key="3">
    <source>
        <dbReference type="Proteomes" id="UP000288805"/>
    </source>
</evidence>
<organism evidence="2 3">
    <name type="scientific">Vitis vinifera</name>
    <name type="common">Grape</name>
    <dbReference type="NCBI Taxonomy" id="29760"/>
    <lineage>
        <taxon>Eukaryota</taxon>
        <taxon>Viridiplantae</taxon>
        <taxon>Streptophyta</taxon>
        <taxon>Embryophyta</taxon>
        <taxon>Tracheophyta</taxon>
        <taxon>Spermatophyta</taxon>
        <taxon>Magnoliopsida</taxon>
        <taxon>eudicotyledons</taxon>
        <taxon>Gunneridae</taxon>
        <taxon>Pentapetalae</taxon>
        <taxon>rosids</taxon>
        <taxon>Vitales</taxon>
        <taxon>Vitaceae</taxon>
        <taxon>Viteae</taxon>
        <taxon>Vitis</taxon>
    </lineage>
</organism>
<sequence length="240" mass="27199">MQLLFLLVGKWKFRSLDAPFSVEEVFSALSSLCGGKAPGQHAFTLAFWQHCWDRLGFFGEFYEQCSFERSLNATFIVIPKKQDAKDLKTFRLKLGCRQILNVVLIAHETIDSRMKSSTSGILYKFDIEKANNYGHWGFILAIMENMGFGQKWISWIKWGLSQGDSLSPYLFIFPMEALSCFSKKARDGGSVSGFKVGGRGQEGEEVSHLLFADDTLIFCDASQEQLAYLSETFMWLEALS</sequence>
<gene>
    <name evidence="2" type="ORF">CK203_072019</name>
</gene>
<dbReference type="Pfam" id="PF00078">
    <property type="entry name" value="RVT_1"/>
    <property type="match status" value="1"/>
</dbReference>
<evidence type="ECO:0000313" key="2">
    <source>
        <dbReference type="EMBL" id="RVW52463.1"/>
    </source>
</evidence>
<accession>A0A438EXM6</accession>
<feature type="domain" description="Reverse transcriptase" evidence="1">
    <location>
        <begin position="110"/>
        <end position="237"/>
    </location>
</feature>
<dbReference type="InterPro" id="IPR000477">
    <property type="entry name" value="RT_dom"/>
</dbReference>
<dbReference type="Proteomes" id="UP000288805">
    <property type="component" value="Unassembled WGS sequence"/>
</dbReference>
<reference evidence="2 3" key="1">
    <citation type="journal article" date="2018" name="PLoS Genet.">
        <title>Population sequencing reveals clonal diversity and ancestral inbreeding in the grapevine cultivar Chardonnay.</title>
        <authorList>
            <person name="Roach M.J."/>
            <person name="Johnson D.L."/>
            <person name="Bohlmann J."/>
            <person name="van Vuuren H.J."/>
            <person name="Jones S.J."/>
            <person name="Pretorius I.S."/>
            <person name="Schmidt S.A."/>
            <person name="Borneman A.R."/>
        </authorList>
    </citation>
    <scope>NUCLEOTIDE SEQUENCE [LARGE SCALE GENOMIC DNA]</scope>
    <source>
        <strain evidence="3">cv. Chardonnay</strain>
        <tissue evidence="2">Leaf</tissue>
    </source>
</reference>
<name>A0A438EXM6_VITVI</name>
<dbReference type="PANTHER" id="PTHR46890">
    <property type="entry name" value="NON-LTR RETROLELEMENT REVERSE TRANSCRIPTASE-LIKE PROTEIN-RELATED"/>
    <property type="match status" value="1"/>
</dbReference>
<dbReference type="InterPro" id="IPR052343">
    <property type="entry name" value="Retrotransposon-Effector_Assoc"/>
</dbReference>
<dbReference type="PANTHER" id="PTHR46890:SF50">
    <property type="entry name" value="RNA-DIRECTED DNA POLYMERASE, EUKARYOTA, REVERSE TRANSCRIPTASE ZINC-BINDING DOMAIN PROTEIN-RELATED"/>
    <property type="match status" value="1"/>
</dbReference>
<comment type="caution">
    <text evidence="2">The sequence shown here is derived from an EMBL/GenBank/DDBJ whole genome shotgun (WGS) entry which is preliminary data.</text>
</comment>
<protein>
    <recommendedName>
        <fullName evidence="1">Reverse transcriptase domain-containing protein</fullName>
    </recommendedName>
</protein>
<dbReference type="AlphaFoldDB" id="A0A438EXM6"/>
<dbReference type="EMBL" id="QGNW01001168">
    <property type="protein sequence ID" value="RVW52463.1"/>
    <property type="molecule type" value="Genomic_DNA"/>
</dbReference>
<evidence type="ECO:0000259" key="1">
    <source>
        <dbReference type="Pfam" id="PF00078"/>
    </source>
</evidence>
<proteinExistence type="predicted"/>